<dbReference type="GO" id="GO:0008253">
    <property type="term" value="F:5'-nucleotidase activity"/>
    <property type="evidence" value="ECO:0007669"/>
    <property type="project" value="InterPro"/>
</dbReference>
<dbReference type="EMBL" id="NFZW01000003">
    <property type="protein sequence ID" value="RFA38569.1"/>
    <property type="molecule type" value="Genomic_DNA"/>
</dbReference>
<dbReference type="OrthoDB" id="9778569at2"/>
<evidence type="ECO:0000313" key="2">
    <source>
        <dbReference type="Proteomes" id="UP000256763"/>
    </source>
</evidence>
<evidence type="ECO:0000313" key="1">
    <source>
        <dbReference type="EMBL" id="RFA38569.1"/>
    </source>
</evidence>
<dbReference type="Proteomes" id="UP000256763">
    <property type="component" value="Unassembled WGS sequence"/>
</dbReference>
<sequence>MPTSLENQLVVAISSRALFDMSESHRIFVEEGVDAYCRYQIENEDEVLEPGVAFGLVKKLLALNKSRERTRVEVILLSRNSADTGLRVFNSIEHYQLDVTRAAFTNGESPYRYVPAFGAHLFLSSDPDDVVQALNRGYAAATILPGGAAMQEAGAAPEQLRIAFDGDAVLFADEAERVFRSQGLDGFSVSEREQAKQPLPGGPFKGFLAALHAIQAEESAEHCPIRTALVTARGAPAHERVIRTLRSWEIRIDEALFLGGLPKSEFLAAFGADIFFDDQQGHCELARHHVATGHVPHGVANENVISQA</sequence>
<dbReference type="GO" id="GO:0000166">
    <property type="term" value="F:nucleotide binding"/>
    <property type="evidence" value="ECO:0007669"/>
    <property type="project" value="InterPro"/>
</dbReference>
<dbReference type="AlphaFoldDB" id="A0A3E0WZQ1"/>
<dbReference type="InterPro" id="IPR010394">
    <property type="entry name" value="5-nucleotidase"/>
</dbReference>
<dbReference type="PANTHER" id="PTHR31367">
    <property type="entry name" value="CYTOSOLIC 5'-NUCLEOTIDASE 1 FAMILY MEMBER"/>
    <property type="match status" value="1"/>
</dbReference>
<dbReference type="Pfam" id="PF06189">
    <property type="entry name" value="5-nucleotidase"/>
    <property type="match status" value="1"/>
</dbReference>
<dbReference type="GO" id="GO:0005737">
    <property type="term" value="C:cytoplasm"/>
    <property type="evidence" value="ECO:0007669"/>
    <property type="project" value="InterPro"/>
</dbReference>
<dbReference type="RefSeq" id="WP_116302585.1">
    <property type="nucleotide sequence ID" value="NZ_NFZV01000012.1"/>
</dbReference>
<dbReference type="GO" id="GO:0009117">
    <property type="term" value="P:nucleotide metabolic process"/>
    <property type="evidence" value="ECO:0007669"/>
    <property type="project" value="InterPro"/>
</dbReference>
<reference evidence="2" key="1">
    <citation type="submission" date="2017-05" db="EMBL/GenBank/DDBJ databases">
        <authorList>
            <person name="Sharma S."/>
            <person name="Sidhu C."/>
            <person name="Pinnaka A.K."/>
        </authorList>
    </citation>
    <scope>NUCLEOTIDE SEQUENCE [LARGE SCALE GENOMIC DNA]</scope>
    <source>
        <strain evidence="2">AK93</strain>
    </source>
</reference>
<keyword evidence="2" id="KW-1185">Reference proteome</keyword>
<proteinExistence type="predicted"/>
<name>A0A3E0WZQ1_9GAMM</name>
<protein>
    <submittedName>
        <fullName evidence="1">5'-nucleotidase</fullName>
    </submittedName>
</protein>
<organism evidence="1 2">
    <name type="scientific">Alkalilimnicola ehrlichii</name>
    <dbReference type="NCBI Taxonomy" id="351052"/>
    <lineage>
        <taxon>Bacteria</taxon>
        <taxon>Pseudomonadati</taxon>
        <taxon>Pseudomonadota</taxon>
        <taxon>Gammaproteobacteria</taxon>
        <taxon>Chromatiales</taxon>
        <taxon>Ectothiorhodospiraceae</taxon>
        <taxon>Alkalilimnicola</taxon>
    </lineage>
</organism>
<dbReference type="GO" id="GO:0000287">
    <property type="term" value="F:magnesium ion binding"/>
    <property type="evidence" value="ECO:0007669"/>
    <property type="project" value="InterPro"/>
</dbReference>
<comment type="caution">
    <text evidence="1">The sequence shown here is derived from an EMBL/GenBank/DDBJ whole genome shotgun (WGS) entry which is preliminary data.</text>
</comment>
<accession>A0A3E0WZQ1</accession>
<dbReference type="PANTHER" id="PTHR31367:SF5">
    <property type="entry name" value="CYTOSOLIC 5'-NUCLEOTIDASE 1A"/>
    <property type="match status" value="1"/>
</dbReference>
<gene>
    <name evidence="1" type="ORF">CAL65_04290</name>
</gene>